<dbReference type="Gene3D" id="1.20.1250.20">
    <property type="entry name" value="MFS general substrate transporter like domains"/>
    <property type="match status" value="2"/>
</dbReference>
<feature type="compositionally biased region" description="Basic and acidic residues" evidence="7">
    <location>
        <begin position="1"/>
        <end position="25"/>
    </location>
</feature>
<dbReference type="SUPFAM" id="SSF103473">
    <property type="entry name" value="MFS general substrate transporter"/>
    <property type="match status" value="1"/>
</dbReference>
<feature type="transmembrane region" description="Helical" evidence="8">
    <location>
        <begin position="107"/>
        <end position="129"/>
    </location>
</feature>
<evidence type="ECO:0000256" key="7">
    <source>
        <dbReference type="SAM" id="MobiDB-lite"/>
    </source>
</evidence>
<feature type="transmembrane region" description="Helical" evidence="8">
    <location>
        <begin position="380"/>
        <end position="402"/>
    </location>
</feature>
<dbReference type="PANTHER" id="PTHR23514:SF3">
    <property type="entry name" value="BYPASS OF STOP CODON PROTEIN 6"/>
    <property type="match status" value="1"/>
</dbReference>
<feature type="transmembrane region" description="Helical" evidence="8">
    <location>
        <begin position="320"/>
        <end position="343"/>
    </location>
</feature>
<organism evidence="10 11">
    <name type="scientific">Tothia fuscella</name>
    <dbReference type="NCBI Taxonomy" id="1048955"/>
    <lineage>
        <taxon>Eukaryota</taxon>
        <taxon>Fungi</taxon>
        <taxon>Dikarya</taxon>
        <taxon>Ascomycota</taxon>
        <taxon>Pezizomycotina</taxon>
        <taxon>Dothideomycetes</taxon>
        <taxon>Pleosporomycetidae</taxon>
        <taxon>Venturiales</taxon>
        <taxon>Cylindrosympodiaceae</taxon>
        <taxon>Tothia</taxon>
    </lineage>
</organism>
<reference evidence="10" key="1">
    <citation type="journal article" date="2020" name="Stud. Mycol.">
        <title>101 Dothideomycetes genomes: a test case for predicting lifestyles and emergence of pathogens.</title>
        <authorList>
            <person name="Haridas S."/>
            <person name="Albert R."/>
            <person name="Binder M."/>
            <person name="Bloem J."/>
            <person name="Labutti K."/>
            <person name="Salamov A."/>
            <person name="Andreopoulos B."/>
            <person name="Baker S."/>
            <person name="Barry K."/>
            <person name="Bills G."/>
            <person name="Bluhm B."/>
            <person name="Cannon C."/>
            <person name="Castanera R."/>
            <person name="Culley D."/>
            <person name="Daum C."/>
            <person name="Ezra D."/>
            <person name="Gonzalez J."/>
            <person name="Henrissat B."/>
            <person name="Kuo A."/>
            <person name="Liang C."/>
            <person name="Lipzen A."/>
            <person name="Lutzoni F."/>
            <person name="Magnuson J."/>
            <person name="Mondo S."/>
            <person name="Nolan M."/>
            <person name="Ohm R."/>
            <person name="Pangilinan J."/>
            <person name="Park H.-J."/>
            <person name="Ramirez L."/>
            <person name="Alfaro M."/>
            <person name="Sun H."/>
            <person name="Tritt A."/>
            <person name="Yoshinaga Y."/>
            <person name="Zwiers L.-H."/>
            <person name="Turgeon B."/>
            <person name="Goodwin S."/>
            <person name="Spatafora J."/>
            <person name="Crous P."/>
            <person name="Grigoriev I."/>
        </authorList>
    </citation>
    <scope>NUCLEOTIDE SEQUENCE</scope>
    <source>
        <strain evidence="10">CBS 130266</strain>
    </source>
</reference>
<feature type="transmembrane region" description="Helical" evidence="8">
    <location>
        <begin position="440"/>
        <end position="459"/>
    </location>
</feature>
<dbReference type="InterPro" id="IPR051788">
    <property type="entry name" value="MFS_Transporter"/>
</dbReference>
<evidence type="ECO:0000313" key="11">
    <source>
        <dbReference type="Proteomes" id="UP000800235"/>
    </source>
</evidence>
<dbReference type="InterPro" id="IPR011701">
    <property type="entry name" value="MFS"/>
</dbReference>
<feature type="transmembrane region" description="Helical" evidence="8">
    <location>
        <begin position="285"/>
        <end position="308"/>
    </location>
</feature>
<dbReference type="Pfam" id="PF07690">
    <property type="entry name" value="MFS_1"/>
    <property type="match status" value="1"/>
</dbReference>
<evidence type="ECO:0000256" key="8">
    <source>
        <dbReference type="SAM" id="Phobius"/>
    </source>
</evidence>
<keyword evidence="11" id="KW-1185">Reference proteome</keyword>
<evidence type="ECO:0000256" key="5">
    <source>
        <dbReference type="ARBA" id="ARBA00022989"/>
    </source>
</evidence>
<comment type="similarity">
    <text evidence="2">Belongs to the major facilitator superfamily.</text>
</comment>
<feature type="region of interest" description="Disordered" evidence="7">
    <location>
        <begin position="1"/>
        <end position="43"/>
    </location>
</feature>
<comment type="caution">
    <text evidence="10">The sequence shown here is derived from an EMBL/GenBank/DDBJ whole genome shotgun (WGS) entry which is preliminary data.</text>
</comment>
<feature type="transmembrane region" description="Helical" evidence="8">
    <location>
        <begin position="355"/>
        <end position="374"/>
    </location>
</feature>
<dbReference type="FunFam" id="1.20.1250.20:FF:000286">
    <property type="entry name" value="MFS efflux transporter"/>
    <property type="match status" value="1"/>
</dbReference>
<evidence type="ECO:0000256" key="6">
    <source>
        <dbReference type="ARBA" id="ARBA00023136"/>
    </source>
</evidence>
<dbReference type="AlphaFoldDB" id="A0A9P4NHL2"/>
<dbReference type="GO" id="GO:0022857">
    <property type="term" value="F:transmembrane transporter activity"/>
    <property type="evidence" value="ECO:0007669"/>
    <property type="project" value="InterPro"/>
</dbReference>
<feature type="transmembrane region" description="Helical" evidence="8">
    <location>
        <begin position="200"/>
        <end position="224"/>
    </location>
</feature>
<keyword evidence="4 8" id="KW-0812">Transmembrane</keyword>
<dbReference type="Proteomes" id="UP000800235">
    <property type="component" value="Unassembled WGS sequence"/>
</dbReference>
<feature type="transmembrane region" description="Helical" evidence="8">
    <location>
        <begin position="414"/>
        <end position="434"/>
    </location>
</feature>
<sequence length="473" mass="51653">MPHQQDENLEIEEKLQARDDIDHESSTSVSLAPDPSGFANEKLPTNHNVDVEEVSTPSFAVSAPQKWNQPQINKFRLLAAFWGFLINGAHDAAFGPLIPYLETYYNLSYTVVSLLFVSPFVGYLVAAIVNNRMSHRFGRRGAATIAPITRLIPYIIIAVHPPFPVIVVILMFAGFGSCFQDASWNAWIGTMSNANQLLGFLHGFYGLGALLAPLIATSMVAKYHRPWYEFYYVMIGASCFELLIAAPAFWSETGAKFRQMHADSGGIDGKSSTKEALFTRPAARVTWLCAFFLLGYVGVEVALGGWIVTFMINIRNAEAFASGMTATGFWLGLTVGRFILGFITPKIGERTAITIYLPLTIGFQILFWTVPSFYASTISVAFEGFFLGPIFPAAVVAVARLLPKRLHISAISTAAALGKCGGSIFPFAVGAIAQAKGVQVLQPIILALLVVVLVLWLCLPRIKKQQEALADDS</sequence>
<keyword evidence="5 8" id="KW-1133">Transmembrane helix</keyword>
<dbReference type="InterPro" id="IPR036259">
    <property type="entry name" value="MFS_trans_sf"/>
</dbReference>
<comment type="subcellular location">
    <subcellularLocation>
        <location evidence="1">Endomembrane system</location>
        <topology evidence="1">Multi-pass membrane protein</topology>
    </subcellularLocation>
</comment>
<name>A0A9P4NHL2_9PEZI</name>
<evidence type="ECO:0000256" key="2">
    <source>
        <dbReference type="ARBA" id="ARBA00008335"/>
    </source>
</evidence>
<evidence type="ECO:0000259" key="9">
    <source>
        <dbReference type="PROSITE" id="PS50850"/>
    </source>
</evidence>
<evidence type="ECO:0000256" key="3">
    <source>
        <dbReference type="ARBA" id="ARBA00022448"/>
    </source>
</evidence>
<dbReference type="PANTHER" id="PTHR23514">
    <property type="entry name" value="BYPASS OF STOP CODON PROTEIN 6"/>
    <property type="match status" value="1"/>
</dbReference>
<dbReference type="GO" id="GO:0012505">
    <property type="term" value="C:endomembrane system"/>
    <property type="evidence" value="ECO:0007669"/>
    <property type="project" value="UniProtKB-SubCell"/>
</dbReference>
<keyword evidence="3" id="KW-0813">Transport</keyword>
<evidence type="ECO:0000313" key="10">
    <source>
        <dbReference type="EMBL" id="KAF2421815.1"/>
    </source>
</evidence>
<evidence type="ECO:0000256" key="1">
    <source>
        <dbReference type="ARBA" id="ARBA00004127"/>
    </source>
</evidence>
<evidence type="ECO:0000256" key="4">
    <source>
        <dbReference type="ARBA" id="ARBA00022692"/>
    </source>
</evidence>
<protein>
    <submittedName>
        <fullName evidence="10">MFS transporter</fullName>
    </submittedName>
</protein>
<dbReference type="EMBL" id="MU007096">
    <property type="protein sequence ID" value="KAF2421815.1"/>
    <property type="molecule type" value="Genomic_DNA"/>
</dbReference>
<dbReference type="PROSITE" id="PS50850">
    <property type="entry name" value="MFS"/>
    <property type="match status" value="1"/>
</dbReference>
<feature type="domain" description="Major facilitator superfamily (MFS) profile" evidence="9">
    <location>
        <begin position="76"/>
        <end position="463"/>
    </location>
</feature>
<dbReference type="InterPro" id="IPR020846">
    <property type="entry name" value="MFS_dom"/>
</dbReference>
<dbReference type="GO" id="GO:0016020">
    <property type="term" value="C:membrane"/>
    <property type="evidence" value="ECO:0007669"/>
    <property type="project" value="TreeGrafter"/>
</dbReference>
<feature type="transmembrane region" description="Helical" evidence="8">
    <location>
        <begin position="77"/>
        <end position="101"/>
    </location>
</feature>
<dbReference type="FunFam" id="1.20.1250.20:FF:000308">
    <property type="entry name" value="MFS efflux transporter"/>
    <property type="match status" value="1"/>
</dbReference>
<proteinExistence type="inferred from homology"/>
<accession>A0A9P4NHL2</accession>
<dbReference type="OrthoDB" id="413079at2759"/>
<keyword evidence="6 8" id="KW-0472">Membrane</keyword>
<gene>
    <name evidence="10" type="ORF">EJ08DRAFT_701927</name>
</gene>